<protein>
    <submittedName>
        <fullName evidence="2">Uncharacterized protein</fullName>
    </submittedName>
</protein>
<feature type="region of interest" description="Disordered" evidence="1">
    <location>
        <begin position="371"/>
        <end position="396"/>
    </location>
</feature>
<organism evidence="2 3">
    <name type="scientific">Candidatus Gottesmanbacteria bacterium RBG_16_37_8</name>
    <dbReference type="NCBI Taxonomy" id="1798371"/>
    <lineage>
        <taxon>Bacteria</taxon>
        <taxon>Candidatus Gottesmaniibacteriota</taxon>
    </lineage>
</organism>
<dbReference type="AlphaFoldDB" id="A0A1F5YTW3"/>
<sequence>MSVTAEHLKQFGFDPQAESIRLSSLTLEKQNSVLQQNLRAYRNEVVEDKAVSIPYQYYFNDKGQVFTDSSLKPIFNLKLQFDQRERSGLPMTGVYRALNLAYENPQTLVALYSPEGSAAFDSNDNNPYRKIIYDYGQLYLMYFDKEKVNGLAIKIKDEGKEWVEELLTVKFRQRQEEYLEEIKHYIQTPVKLSTLDDFWGKVWRNNYLIYQSERAEYYLDEILITIKEKFQMSKNHAEDDSNLFLPDQNESKARGTVNYDSRLTEEDIFRAYLAVIHRFLEENNEYSTALSGSCGGSTVSLDQVEMFLGIKNTISNNPFPKMFNGFSSVLRSFFKVDIDSWSEGTCVACGDITLVGGCGFCKTCEKNPKRNTKEKKMDQNEGRRGIFSREPEILFS</sequence>
<feature type="compositionally biased region" description="Basic and acidic residues" evidence="1">
    <location>
        <begin position="374"/>
        <end position="396"/>
    </location>
</feature>
<evidence type="ECO:0000313" key="3">
    <source>
        <dbReference type="Proteomes" id="UP000176665"/>
    </source>
</evidence>
<comment type="caution">
    <text evidence="2">The sequence shown here is derived from an EMBL/GenBank/DDBJ whole genome shotgun (WGS) entry which is preliminary data.</text>
</comment>
<evidence type="ECO:0000313" key="2">
    <source>
        <dbReference type="EMBL" id="OGG03658.1"/>
    </source>
</evidence>
<name>A0A1F5YTW3_9BACT</name>
<gene>
    <name evidence="2" type="ORF">A2W14_04045</name>
</gene>
<reference evidence="2 3" key="1">
    <citation type="journal article" date="2016" name="Nat. Commun.">
        <title>Thousands of microbial genomes shed light on interconnected biogeochemical processes in an aquifer system.</title>
        <authorList>
            <person name="Anantharaman K."/>
            <person name="Brown C.T."/>
            <person name="Hug L.A."/>
            <person name="Sharon I."/>
            <person name="Castelle C.J."/>
            <person name="Probst A.J."/>
            <person name="Thomas B.C."/>
            <person name="Singh A."/>
            <person name="Wilkins M.J."/>
            <person name="Karaoz U."/>
            <person name="Brodie E.L."/>
            <person name="Williams K.H."/>
            <person name="Hubbard S.S."/>
            <person name="Banfield J.F."/>
        </authorList>
    </citation>
    <scope>NUCLEOTIDE SEQUENCE [LARGE SCALE GENOMIC DNA]</scope>
</reference>
<evidence type="ECO:0000256" key="1">
    <source>
        <dbReference type="SAM" id="MobiDB-lite"/>
    </source>
</evidence>
<dbReference type="EMBL" id="MFJA01000018">
    <property type="protein sequence ID" value="OGG03658.1"/>
    <property type="molecule type" value="Genomic_DNA"/>
</dbReference>
<accession>A0A1F5YTW3</accession>
<proteinExistence type="predicted"/>
<dbReference type="Proteomes" id="UP000176665">
    <property type="component" value="Unassembled WGS sequence"/>
</dbReference>